<feature type="signal peptide" evidence="1">
    <location>
        <begin position="1"/>
        <end position="20"/>
    </location>
</feature>
<reference evidence="2 3" key="1">
    <citation type="journal article" date="2018" name="IMA Fungus">
        <title>IMA Genome-F 9: Draft genome sequence of Annulohypoxylon stygium, Aspergillus mulundensis, Berkeleyomyces basicola (syn. Thielaviopsis basicola), Ceratocystis smalleyi, two Cercospora beticola strains, Coleophoma cylindrospora, Fusarium fracticaudum, Phialophora cf. hyalina, and Morchella septimelata.</title>
        <authorList>
            <person name="Wingfield B.D."/>
            <person name="Bills G.F."/>
            <person name="Dong Y."/>
            <person name="Huang W."/>
            <person name="Nel W.J."/>
            <person name="Swalarsk-Parry B.S."/>
            <person name="Vaghefi N."/>
            <person name="Wilken P.M."/>
            <person name="An Z."/>
            <person name="de Beer Z.W."/>
            <person name="De Vos L."/>
            <person name="Chen L."/>
            <person name="Duong T.A."/>
            <person name="Gao Y."/>
            <person name="Hammerbacher A."/>
            <person name="Kikkert J.R."/>
            <person name="Li Y."/>
            <person name="Li H."/>
            <person name="Li K."/>
            <person name="Li Q."/>
            <person name="Liu X."/>
            <person name="Ma X."/>
            <person name="Naidoo K."/>
            <person name="Pethybridge S.J."/>
            <person name="Sun J."/>
            <person name="Steenkamp E.T."/>
            <person name="van der Nest M.A."/>
            <person name="van Wyk S."/>
            <person name="Wingfield M.J."/>
            <person name="Xiong C."/>
            <person name="Yue Q."/>
            <person name="Zhang X."/>
        </authorList>
    </citation>
    <scope>NUCLEOTIDE SEQUENCE [LARGE SCALE GENOMIC DNA]</scope>
    <source>
        <strain evidence="2 3">BP6252</strain>
    </source>
</reference>
<organism evidence="2 3">
    <name type="scientific">Coleophoma cylindrospora</name>
    <dbReference type="NCBI Taxonomy" id="1849047"/>
    <lineage>
        <taxon>Eukaryota</taxon>
        <taxon>Fungi</taxon>
        <taxon>Dikarya</taxon>
        <taxon>Ascomycota</taxon>
        <taxon>Pezizomycotina</taxon>
        <taxon>Leotiomycetes</taxon>
        <taxon>Helotiales</taxon>
        <taxon>Dermateaceae</taxon>
        <taxon>Coleophoma</taxon>
    </lineage>
</organism>
<gene>
    <name evidence="2" type="ORF">BP6252_05891</name>
</gene>
<comment type="caution">
    <text evidence="2">The sequence shown here is derived from an EMBL/GenBank/DDBJ whole genome shotgun (WGS) entry which is preliminary data.</text>
</comment>
<accession>A0A3D8RV31</accession>
<dbReference type="AlphaFoldDB" id="A0A3D8RV31"/>
<dbReference type="OrthoDB" id="5387627at2759"/>
<evidence type="ECO:0000256" key="1">
    <source>
        <dbReference type="SAM" id="SignalP"/>
    </source>
</evidence>
<evidence type="ECO:0000313" key="3">
    <source>
        <dbReference type="Proteomes" id="UP000256645"/>
    </source>
</evidence>
<feature type="chain" id="PRO_5017657041" evidence="1">
    <location>
        <begin position="21"/>
        <end position="172"/>
    </location>
</feature>
<keyword evidence="3" id="KW-1185">Reference proteome</keyword>
<sequence length="172" mass="18199">MYFTNVALLGLATFLPITLAQIRFSGEWSITAYSENDCKGDNIGFMSGSFANDADGKRTGANGCLATTDGRVANSFYIDFKDTQGNGNGNTYVIADGFDGCSGPGTHYDGAHPGLERNSCQHTSASGCLGISKYQKSVILFSGDDTTCLGIAKERRGRWPDGVVGARNEALV</sequence>
<evidence type="ECO:0000313" key="2">
    <source>
        <dbReference type="EMBL" id="RDW77838.1"/>
    </source>
</evidence>
<name>A0A3D8RV31_9HELO</name>
<dbReference type="EMBL" id="PDLM01000005">
    <property type="protein sequence ID" value="RDW77838.1"/>
    <property type="molecule type" value="Genomic_DNA"/>
</dbReference>
<protein>
    <submittedName>
        <fullName evidence="2">Uncharacterized protein</fullName>
    </submittedName>
</protein>
<keyword evidence="1" id="KW-0732">Signal</keyword>
<dbReference type="Proteomes" id="UP000256645">
    <property type="component" value="Unassembled WGS sequence"/>
</dbReference>
<proteinExistence type="predicted"/>